<keyword evidence="3" id="KW-1185">Reference proteome</keyword>
<gene>
    <name evidence="2" type="ORF">RCOM_0409170</name>
</gene>
<feature type="compositionally biased region" description="Basic and acidic residues" evidence="1">
    <location>
        <begin position="9"/>
        <end position="20"/>
    </location>
</feature>
<dbReference type="EMBL" id="EQ977000">
    <property type="protein sequence ID" value="EEF26562.1"/>
    <property type="molecule type" value="Genomic_DNA"/>
</dbReference>
<name>B9TC50_RICCO</name>
<dbReference type="InParanoid" id="B9TC50"/>
<reference evidence="3" key="1">
    <citation type="journal article" date="2010" name="Nat. Biotechnol.">
        <title>Draft genome sequence of the oilseed species Ricinus communis.</title>
        <authorList>
            <person name="Chan A.P."/>
            <person name="Crabtree J."/>
            <person name="Zhao Q."/>
            <person name="Lorenzi H."/>
            <person name="Orvis J."/>
            <person name="Puiu D."/>
            <person name="Melake-Berhan A."/>
            <person name="Jones K.M."/>
            <person name="Redman J."/>
            <person name="Chen G."/>
            <person name="Cahoon E.B."/>
            <person name="Gedil M."/>
            <person name="Stanke M."/>
            <person name="Haas B.J."/>
            <person name="Wortman J.R."/>
            <person name="Fraser-Liggett C.M."/>
            <person name="Ravel J."/>
            <person name="Rabinowicz P.D."/>
        </authorList>
    </citation>
    <scope>NUCLEOTIDE SEQUENCE [LARGE SCALE GENOMIC DNA]</scope>
    <source>
        <strain evidence="3">cv. Hale</strain>
    </source>
</reference>
<protein>
    <submittedName>
        <fullName evidence="2">Uncharacterized protein</fullName>
    </submittedName>
</protein>
<feature type="region of interest" description="Disordered" evidence="1">
    <location>
        <begin position="1"/>
        <end position="149"/>
    </location>
</feature>
<accession>B9TC50</accession>
<evidence type="ECO:0000313" key="2">
    <source>
        <dbReference type="EMBL" id="EEF26562.1"/>
    </source>
</evidence>
<feature type="non-terminal residue" evidence="2">
    <location>
        <position position="224"/>
    </location>
</feature>
<evidence type="ECO:0000313" key="3">
    <source>
        <dbReference type="Proteomes" id="UP000008311"/>
    </source>
</evidence>
<proteinExistence type="predicted"/>
<evidence type="ECO:0000256" key="1">
    <source>
        <dbReference type="SAM" id="MobiDB-lite"/>
    </source>
</evidence>
<feature type="compositionally biased region" description="Basic and acidic residues" evidence="1">
    <location>
        <begin position="32"/>
        <end position="42"/>
    </location>
</feature>
<feature type="compositionally biased region" description="Basic and acidic residues" evidence="1">
    <location>
        <begin position="94"/>
        <end position="140"/>
    </location>
</feature>
<sequence length="224" mass="24849">MEQGQQQAHADEGQRHHDVQHAPLPAPGPHRPRGERPRRPEEPDADAEEELDRGPARPVQLQPVPAQPGVQRLLVVRSQQLGRRQPQRGDGGADGDHRAEVAQRADGRLRQEARAGEQGQHQEHRRDPAARQRQQADRQAAEGGIAQRRRFHVAHGAVQQQRGQRHLQRFRRGFVAVQQQAEAAEVDQHGRVGQRAAEVVRLGLAAEGQAQRLRVLAAAEVEGG</sequence>
<organism evidence="2 3">
    <name type="scientific">Ricinus communis</name>
    <name type="common">Castor bean</name>
    <dbReference type="NCBI Taxonomy" id="3988"/>
    <lineage>
        <taxon>Eukaryota</taxon>
        <taxon>Viridiplantae</taxon>
        <taxon>Streptophyta</taxon>
        <taxon>Embryophyta</taxon>
        <taxon>Tracheophyta</taxon>
        <taxon>Spermatophyta</taxon>
        <taxon>Magnoliopsida</taxon>
        <taxon>eudicotyledons</taxon>
        <taxon>Gunneridae</taxon>
        <taxon>Pentapetalae</taxon>
        <taxon>rosids</taxon>
        <taxon>fabids</taxon>
        <taxon>Malpighiales</taxon>
        <taxon>Euphorbiaceae</taxon>
        <taxon>Acalyphoideae</taxon>
        <taxon>Acalypheae</taxon>
        <taxon>Ricinus</taxon>
    </lineage>
</organism>
<dbReference type="AlphaFoldDB" id="B9TC50"/>
<dbReference type="Proteomes" id="UP000008311">
    <property type="component" value="Unassembled WGS sequence"/>
</dbReference>